<sequence>MRRSIRALVAATGLAVLGGVAGCAGGSGAADVAFAHVSGDVVVTPVGAGDTATLVLVAPPGNAVWEQIDELHVVNDAADGAAMVFVPGTDELEPGERHGGVRFGSISVDVPEDTSEMELSTVKLRVGDSADLVSYDVGDWRMTRSASDPGLRALDTYPGVQSCSSVRFDVEDVNGEDFEVLDVTTAAPGLGFVNVDVRPQAGGVTSIEFDLDCDDAYDLYTFSPRLSVDRNGDVQEEAFLPITVGTSELASDEVIARILER</sequence>
<evidence type="ECO:0000313" key="3">
    <source>
        <dbReference type="Proteomes" id="UP001519362"/>
    </source>
</evidence>
<evidence type="ECO:0000256" key="1">
    <source>
        <dbReference type="SAM" id="SignalP"/>
    </source>
</evidence>
<dbReference type="Proteomes" id="UP001519362">
    <property type="component" value="Unassembled WGS sequence"/>
</dbReference>
<organism evidence="2 3">
    <name type="scientific">Microbacterium amylolyticum</name>
    <dbReference type="NCBI Taxonomy" id="936337"/>
    <lineage>
        <taxon>Bacteria</taxon>
        <taxon>Bacillati</taxon>
        <taxon>Actinomycetota</taxon>
        <taxon>Actinomycetes</taxon>
        <taxon>Micrococcales</taxon>
        <taxon>Microbacteriaceae</taxon>
        <taxon>Microbacterium</taxon>
    </lineage>
</organism>
<dbReference type="PROSITE" id="PS51257">
    <property type="entry name" value="PROKAR_LIPOPROTEIN"/>
    <property type="match status" value="1"/>
</dbReference>
<accession>A0ABS4ZIG6</accession>
<comment type="caution">
    <text evidence="2">The sequence shown here is derived from an EMBL/GenBank/DDBJ whole genome shotgun (WGS) entry which is preliminary data.</text>
</comment>
<protein>
    <recommendedName>
        <fullName evidence="4">Lipoprotein</fullName>
    </recommendedName>
</protein>
<feature type="signal peptide" evidence="1">
    <location>
        <begin position="1"/>
        <end position="29"/>
    </location>
</feature>
<keyword evidence="1" id="KW-0732">Signal</keyword>
<gene>
    <name evidence="2" type="ORF">JOF34_001434</name>
</gene>
<evidence type="ECO:0000313" key="2">
    <source>
        <dbReference type="EMBL" id="MBP2436848.1"/>
    </source>
</evidence>
<reference evidence="2 3" key="1">
    <citation type="submission" date="2021-03" db="EMBL/GenBank/DDBJ databases">
        <title>Sequencing the genomes of 1000 actinobacteria strains.</title>
        <authorList>
            <person name="Klenk H.-P."/>
        </authorList>
    </citation>
    <scope>NUCLEOTIDE SEQUENCE [LARGE SCALE GENOMIC DNA]</scope>
    <source>
        <strain evidence="2 3">DSM 24221</strain>
    </source>
</reference>
<dbReference type="EMBL" id="JAGIOL010000001">
    <property type="protein sequence ID" value="MBP2436848.1"/>
    <property type="molecule type" value="Genomic_DNA"/>
</dbReference>
<keyword evidence="3" id="KW-1185">Reference proteome</keyword>
<name>A0ABS4ZIG6_9MICO</name>
<feature type="chain" id="PRO_5045443534" description="Lipoprotein" evidence="1">
    <location>
        <begin position="30"/>
        <end position="261"/>
    </location>
</feature>
<evidence type="ECO:0008006" key="4">
    <source>
        <dbReference type="Google" id="ProtNLM"/>
    </source>
</evidence>
<dbReference type="RefSeq" id="WP_165135382.1">
    <property type="nucleotide sequence ID" value="NZ_CP049253.1"/>
</dbReference>
<proteinExistence type="predicted"/>